<dbReference type="InterPro" id="IPR036390">
    <property type="entry name" value="WH_DNA-bd_sf"/>
</dbReference>
<keyword evidence="6" id="KW-1185">Reference proteome</keyword>
<dbReference type="InterPro" id="IPR008920">
    <property type="entry name" value="TF_FadR/GntR_C"/>
</dbReference>
<feature type="domain" description="HTH gntR-type" evidence="4">
    <location>
        <begin position="13"/>
        <end position="81"/>
    </location>
</feature>
<dbReference type="InterPro" id="IPR036388">
    <property type="entry name" value="WH-like_DNA-bd_sf"/>
</dbReference>
<dbReference type="Pfam" id="PF00392">
    <property type="entry name" value="GntR"/>
    <property type="match status" value="1"/>
</dbReference>
<evidence type="ECO:0000313" key="6">
    <source>
        <dbReference type="Proteomes" id="UP000619457"/>
    </source>
</evidence>
<reference evidence="5" key="1">
    <citation type="journal article" date="2014" name="Int. J. Syst. Evol. Microbiol.">
        <title>Complete genome sequence of Corynebacterium casei LMG S-19264T (=DSM 44701T), isolated from a smear-ripened cheese.</title>
        <authorList>
            <consortium name="US DOE Joint Genome Institute (JGI-PGF)"/>
            <person name="Walter F."/>
            <person name="Albersmeier A."/>
            <person name="Kalinowski J."/>
            <person name="Ruckert C."/>
        </authorList>
    </citation>
    <scope>NUCLEOTIDE SEQUENCE</scope>
    <source>
        <strain evidence="5">KCTC 12368</strain>
    </source>
</reference>
<dbReference type="GO" id="GO:0003677">
    <property type="term" value="F:DNA binding"/>
    <property type="evidence" value="ECO:0007669"/>
    <property type="project" value="UniProtKB-KW"/>
</dbReference>
<dbReference type="AlphaFoldDB" id="A0A918QE81"/>
<comment type="caution">
    <text evidence="5">The sequence shown here is derived from an EMBL/GenBank/DDBJ whole genome shotgun (WGS) entry which is preliminary data.</text>
</comment>
<dbReference type="Gene3D" id="1.20.120.530">
    <property type="entry name" value="GntR ligand-binding domain-like"/>
    <property type="match status" value="1"/>
</dbReference>
<keyword evidence="2" id="KW-0238">DNA-binding</keyword>
<dbReference type="CDD" id="cd07377">
    <property type="entry name" value="WHTH_GntR"/>
    <property type="match status" value="1"/>
</dbReference>
<dbReference type="Pfam" id="PF07729">
    <property type="entry name" value="FCD"/>
    <property type="match status" value="1"/>
</dbReference>
<dbReference type="PROSITE" id="PS50949">
    <property type="entry name" value="HTH_GNTR"/>
    <property type="match status" value="1"/>
</dbReference>
<evidence type="ECO:0000313" key="5">
    <source>
        <dbReference type="EMBL" id="GGZ41110.1"/>
    </source>
</evidence>
<dbReference type="SUPFAM" id="SSF46785">
    <property type="entry name" value="Winged helix' DNA-binding domain"/>
    <property type="match status" value="1"/>
</dbReference>
<gene>
    <name evidence="5" type="ORF">GCM10007049_38050</name>
</gene>
<evidence type="ECO:0000259" key="4">
    <source>
        <dbReference type="PROSITE" id="PS50949"/>
    </source>
</evidence>
<dbReference type="InterPro" id="IPR000524">
    <property type="entry name" value="Tscrpt_reg_HTH_GntR"/>
</dbReference>
<dbReference type="PANTHER" id="PTHR43537">
    <property type="entry name" value="TRANSCRIPTIONAL REGULATOR, GNTR FAMILY"/>
    <property type="match status" value="1"/>
</dbReference>
<keyword evidence="3" id="KW-0804">Transcription</keyword>
<accession>A0A918QE81</accession>
<reference evidence="5" key="2">
    <citation type="submission" date="2020-09" db="EMBL/GenBank/DDBJ databases">
        <authorList>
            <person name="Sun Q."/>
            <person name="Kim S."/>
        </authorList>
    </citation>
    <scope>NUCLEOTIDE SEQUENCE</scope>
    <source>
        <strain evidence="5">KCTC 12368</strain>
    </source>
</reference>
<dbReference type="SMART" id="SM00345">
    <property type="entry name" value="HTH_GNTR"/>
    <property type="match status" value="1"/>
</dbReference>
<keyword evidence="1" id="KW-0805">Transcription regulation</keyword>
<evidence type="ECO:0000256" key="2">
    <source>
        <dbReference type="ARBA" id="ARBA00023125"/>
    </source>
</evidence>
<organism evidence="5 6">
    <name type="scientific">Echinicola pacifica</name>
    <dbReference type="NCBI Taxonomy" id="346377"/>
    <lineage>
        <taxon>Bacteria</taxon>
        <taxon>Pseudomonadati</taxon>
        <taxon>Bacteroidota</taxon>
        <taxon>Cytophagia</taxon>
        <taxon>Cytophagales</taxon>
        <taxon>Cyclobacteriaceae</taxon>
        <taxon>Echinicola</taxon>
    </lineage>
</organism>
<dbReference type="Proteomes" id="UP000619457">
    <property type="component" value="Unassembled WGS sequence"/>
</dbReference>
<proteinExistence type="predicted"/>
<dbReference type="SUPFAM" id="SSF48008">
    <property type="entry name" value="GntR ligand-binding domain-like"/>
    <property type="match status" value="1"/>
</dbReference>
<protein>
    <recommendedName>
        <fullName evidence="4">HTH gntR-type domain-containing protein</fullName>
    </recommendedName>
</protein>
<dbReference type="EMBL" id="BMWX01000010">
    <property type="protein sequence ID" value="GGZ41110.1"/>
    <property type="molecule type" value="Genomic_DNA"/>
</dbReference>
<dbReference type="GO" id="GO:0003700">
    <property type="term" value="F:DNA-binding transcription factor activity"/>
    <property type="evidence" value="ECO:0007669"/>
    <property type="project" value="InterPro"/>
</dbReference>
<dbReference type="PRINTS" id="PR00035">
    <property type="entry name" value="HTHGNTR"/>
</dbReference>
<evidence type="ECO:0000256" key="3">
    <source>
        <dbReference type="ARBA" id="ARBA00023163"/>
    </source>
</evidence>
<dbReference type="Gene3D" id="1.10.10.10">
    <property type="entry name" value="Winged helix-like DNA-binding domain superfamily/Winged helix DNA-binding domain"/>
    <property type="match status" value="1"/>
</dbReference>
<dbReference type="RefSeq" id="WP_018473660.1">
    <property type="nucleotide sequence ID" value="NZ_BMWX01000010.1"/>
</dbReference>
<dbReference type="PANTHER" id="PTHR43537:SF5">
    <property type="entry name" value="UXU OPERON TRANSCRIPTIONAL REGULATOR"/>
    <property type="match status" value="1"/>
</dbReference>
<dbReference type="SMART" id="SM00895">
    <property type="entry name" value="FCD"/>
    <property type="match status" value="1"/>
</dbReference>
<sequence length="231" mass="25563">MEALNNFKEIKLEHPVDVIISQIRDLILSGELNPGDKLPPERKLSEKLGISRTYVREAIKKLEFYGIVRTQPQSGTVIAGLGITALEGLITDVLKMEGSDFHSLIETRLILESQTVRLAAERRTAEDVIAMEEALELYESKVKSGAQGIDEDLLFHIKIAEASKNNVLKSLMLVVTPDILTHFTKHNVCGGGKPFGALLEHKEILKHIIHQDASAAEAAMKNHLSDIISKK</sequence>
<evidence type="ECO:0000256" key="1">
    <source>
        <dbReference type="ARBA" id="ARBA00023015"/>
    </source>
</evidence>
<dbReference type="InterPro" id="IPR011711">
    <property type="entry name" value="GntR_C"/>
</dbReference>
<name>A0A918QE81_9BACT</name>